<dbReference type="Gene3D" id="1.20.120.1220">
    <property type="match status" value="1"/>
</dbReference>
<proteinExistence type="predicted"/>
<feature type="domain" description="Prepilin type IV endopeptidase peptidase" evidence="7">
    <location>
        <begin position="12"/>
        <end position="111"/>
    </location>
</feature>
<comment type="caution">
    <text evidence="8">The sequence shown here is derived from an EMBL/GenBank/DDBJ whole genome shotgun (WGS) entry which is preliminary data.</text>
</comment>
<dbReference type="Pfam" id="PF01478">
    <property type="entry name" value="Peptidase_A24"/>
    <property type="match status" value="1"/>
</dbReference>
<feature type="transmembrane region" description="Helical" evidence="6">
    <location>
        <begin position="54"/>
        <end position="77"/>
    </location>
</feature>
<keyword evidence="2" id="KW-1003">Cell membrane</keyword>
<keyword evidence="9" id="KW-1185">Reference proteome</keyword>
<name>A0A2N0H6F2_9SPHN</name>
<dbReference type="Proteomes" id="UP000232587">
    <property type="component" value="Unassembled WGS sequence"/>
</dbReference>
<dbReference type="AlphaFoldDB" id="A0A2N0H6F2"/>
<accession>A0A2N0H6F2</accession>
<dbReference type="PANTHER" id="PTHR36506">
    <property type="entry name" value="PREFLAGELLIN PEPTIDASE"/>
    <property type="match status" value="1"/>
</dbReference>
<keyword evidence="4 6" id="KW-1133">Transmembrane helix</keyword>
<evidence type="ECO:0000256" key="1">
    <source>
        <dbReference type="ARBA" id="ARBA00004651"/>
    </source>
</evidence>
<keyword evidence="5 6" id="KW-0472">Membrane</keyword>
<evidence type="ECO:0000256" key="4">
    <source>
        <dbReference type="ARBA" id="ARBA00022989"/>
    </source>
</evidence>
<dbReference type="PANTHER" id="PTHR36506:SF1">
    <property type="entry name" value="PREFLAGELLIN PEPTIDASE"/>
    <property type="match status" value="1"/>
</dbReference>
<dbReference type="GO" id="GO:0005886">
    <property type="term" value="C:plasma membrane"/>
    <property type="evidence" value="ECO:0007669"/>
    <property type="project" value="UniProtKB-SubCell"/>
</dbReference>
<gene>
    <name evidence="8" type="ORF">B0I00_2115</name>
</gene>
<dbReference type="InterPro" id="IPR052218">
    <property type="entry name" value="Preflagellin_Peptidase"/>
</dbReference>
<dbReference type="InterPro" id="IPR000045">
    <property type="entry name" value="Prepilin_IV_endopep_pep"/>
</dbReference>
<evidence type="ECO:0000259" key="7">
    <source>
        <dbReference type="Pfam" id="PF01478"/>
    </source>
</evidence>
<keyword evidence="3 6" id="KW-0812">Transmembrane</keyword>
<comment type="subcellular location">
    <subcellularLocation>
        <location evidence="1">Cell membrane</location>
        <topology evidence="1">Multi-pass membrane protein</topology>
    </subcellularLocation>
</comment>
<evidence type="ECO:0000256" key="3">
    <source>
        <dbReference type="ARBA" id="ARBA00022692"/>
    </source>
</evidence>
<evidence type="ECO:0000313" key="8">
    <source>
        <dbReference type="EMBL" id="PKB14525.1"/>
    </source>
</evidence>
<evidence type="ECO:0000313" key="9">
    <source>
        <dbReference type="Proteomes" id="UP000232587"/>
    </source>
</evidence>
<feature type="transmembrane region" description="Helical" evidence="6">
    <location>
        <begin position="97"/>
        <end position="116"/>
    </location>
</feature>
<dbReference type="EMBL" id="PHUF01000004">
    <property type="protein sequence ID" value="PKB14525.1"/>
    <property type="molecule type" value="Genomic_DNA"/>
</dbReference>
<evidence type="ECO:0000256" key="2">
    <source>
        <dbReference type="ARBA" id="ARBA00022475"/>
    </source>
</evidence>
<reference evidence="8 9" key="1">
    <citation type="submission" date="2017-11" db="EMBL/GenBank/DDBJ databases">
        <title>Genomic Encyclopedia of Type Strains, Phase III (KMG-III): the genomes of soil and plant-associated and newly described type strains.</title>
        <authorList>
            <person name="Whitman W."/>
        </authorList>
    </citation>
    <scope>NUCLEOTIDE SEQUENCE [LARGE SCALE GENOMIC DNA]</scope>
    <source>
        <strain evidence="8 9">CGMCC 1.12274</strain>
    </source>
</reference>
<organism evidence="8 9">
    <name type="scientific">Novosphingobium kunmingense</name>
    <dbReference type="NCBI Taxonomy" id="1211806"/>
    <lineage>
        <taxon>Bacteria</taxon>
        <taxon>Pseudomonadati</taxon>
        <taxon>Pseudomonadota</taxon>
        <taxon>Alphaproteobacteria</taxon>
        <taxon>Sphingomonadales</taxon>
        <taxon>Sphingomonadaceae</taxon>
        <taxon>Novosphingobium</taxon>
    </lineage>
</organism>
<evidence type="ECO:0000256" key="5">
    <source>
        <dbReference type="ARBA" id="ARBA00023136"/>
    </source>
</evidence>
<sequence length="157" mass="16864">MSAVEMLFGGTLALGCVLAMVSDARRRMIPNLLCGLLLLVGLAYGFWQEGLAGLGWHAAHAGVALLIGMTLFAIRWFGGGDGKFYAACAAWFPLQKGFLLGFWIALAALALVFVWFTVRKLQGKPTFTLREGKSAQLPFGIPLGVGTLITYAMQLPI</sequence>
<dbReference type="GO" id="GO:0004190">
    <property type="term" value="F:aspartic-type endopeptidase activity"/>
    <property type="evidence" value="ECO:0007669"/>
    <property type="project" value="InterPro"/>
</dbReference>
<dbReference type="RefSeq" id="WP_100867357.1">
    <property type="nucleotide sequence ID" value="NZ_PHUF01000004.1"/>
</dbReference>
<protein>
    <submittedName>
        <fullName evidence="8">Prepilin peptidase CpaA</fullName>
    </submittedName>
</protein>
<dbReference type="OrthoDB" id="5329005at2"/>
<feature type="transmembrane region" description="Helical" evidence="6">
    <location>
        <begin position="29"/>
        <end position="47"/>
    </location>
</feature>
<evidence type="ECO:0000256" key="6">
    <source>
        <dbReference type="SAM" id="Phobius"/>
    </source>
</evidence>